<accession>A0AAE1NP11</accession>
<dbReference type="Proteomes" id="UP001292094">
    <property type="component" value="Unassembled WGS sequence"/>
</dbReference>
<keyword evidence="1" id="KW-0732">Signal</keyword>
<protein>
    <submittedName>
        <fullName evidence="2">Uncharacterized protein</fullName>
    </submittedName>
</protein>
<reference evidence="2" key="1">
    <citation type="submission" date="2023-11" db="EMBL/GenBank/DDBJ databases">
        <title>Genome assemblies of two species of porcelain crab, Petrolisthes cinctipes and Petrolisthes manimaculis (Anomura: Porcellanidae).</title>
        <authorList>
            <person name="Angst P."/>
        </authorList>
    </citation>
    <scope>NUCLEOTIDE SEQUENCE</scope>
    <source>
        <strain evidence="2">PB745_02</strain>
        <tissue evidence="2">Gill</tissue>
    </source>
</reference>
<dbReference type="AlphaFoldDB" id="A0AAE1NP11"/>
<dbReference type="PANTHER" id="PTHR38564">
    <property type="entry name" value="SI:CH73-250A16.5-RELATED"/>
    <property type="match status" value="1"/>
</dbReference>
<dbReference type="PANTHER" id="PTHR38564:SF2">
    <property type="entry name" value="WU:FC46H12 PRECURSOR"/>
    <property type="match status" value="1"/>
</dbReference>
<dbReference type="EMBL" id="JAWZYT010004768">
    <property type="protein sequence ID" value="KAK4292645.1"/>
    <property type="molecule type" value="Genomic_DNA"/>
</dbReference>
<name>A0AAE1NP11_9EUCA</name>
<proteinExistence type="predicted"/>
<organism evidence="2 3">
    <name type="scientific">Petrolisthes manimaculis</name>
    <dbReference type="NCBI Taxonomy" id="1843537"/>
    <lineage>
        <taxon>Eukaryota</taxon>
        <taxon>Metazoa</taxon>
        <taxon>Ecdysozoa</taxon>
        <taxon>Arthropoda</taxon>
        <taxon>Crustacea</taxon>
        <taxon>Multicrustacea</taxon>
        <taxon>Malacostraca</taxon>
        <taxon>Eumalacostraca</taxon>
        <taxon>Eucarida</taxon>
        <taxon>Decapoda</taxon>
        <taxon>Pleocyemata</taxon>
        <taxon>Anomura</taxon>
        <taxon>Galatheoidea</taxon>
        <taxon>Porcellanidae</taxon>
        <taxon>Petrolisthes</taxon>
    </lineage>
</organism>
<evidence type="ECO:0000256" key="1">
    <source>
        <dbReference type="SAM" id="SignalP"/>
    </source>
</evidence>
<keyword evidence="3" id="KW-1185">Reference proteome</keyword>
<evidence type="ECO:0000313" key="2">
    <source>
        <dbReference type="EMBL" id="KAK4292645.1"/>
    </source>
</evidence>
<sequence>MGCCKCCCVLLLAVVLIVGASLGLFSAFFPYPEHASCRVDWIFGNTCSDVKSRLINQIKLWSTDDCTTKQQCNYEYVGEEGSTIRGLHITPVMSFVDKFNFTLTDGSGGLCYVKGASESTASYAVIDFGTNYCNLKNLIIGSELDHNPKYNENSTNSVCTMYSLAHCNIYT</sequence>
<feature type="chain" id="PRO_5042011278" evidence="1">
    <location>
        <begin position="24"/>
        <end position="171"/>
    </location>
</feature>
<gene>
    <name evidence="2" type="ORF">Pmani_034600</name>
</gene>
<evidence type="ECO:0000313" key="3">
    <source>
        <dbReference type="Proteomes" id="UP001292094"/>
    </source>
</evidence>
<comment type="caution">
    <text evidence="2">The sequence shown here is derived from an EMBL/GenBank/DDBJ whole genome shotgun (WGS) entry which is preliminary data.</text>
</comment>
<feature type="signal peptide" evidence="1">
    <location>
        <begin position="1"/>
        <end position="23"/>
    </location>
</feature>